<proteinExistence type="inferred from homology"/>
<evidence type="ECO:0000313" key="9">
    <source>
        <dbReference type="RefSeq" id="XP_052752622.1"/>
    </source>
</evidence>
<dbReference type="Pfam" id="PF12832">
    <property type="entry name" value="MFS_1_like"/>
    <property type="match status" value="1"/>
</dbReference>
<dbReference type="GeneID" id="113517262"/>
<accession>A0ABM3MMM1</accession>
<dbReference type="CDD" id="cd17335">
    <property type="entry name" value="MFS_MFSD6"/>
    <property type="match status" value="1"/>
</dbReference>
<feature type="transmembrane region" description="Helical" evidence="6">
    <location>
        <begin position="20"/>
        <end position="38"/>
    </location>
</feature>
<dbReference type="RefSeq" id="XP_052752622.1">
    <property type="nucleotide sequence ID" value="XM_052896662.1"/>
</dbReference>
<evidence type="ECO:0000256" key="4">
    <source>
        <dbReference type="ARBA" id="ARBA00022989"/>
    </source>
</evidence>
<feature type="transmembrane region" description="Helical" evidence="6">
    <location>
        <begin position="508"/>
        <end position="536"/>
    </location>
</feature>
<feature type="transmembrane region" description="Helical" evidence="6">
    <location>
        <begin position="438"/>
        <end position="455"/>
    </location>
</feature>
<feature type="transmembrane region" description="Helical" evidence="6">
    <location>
        <begin position="79"/>
        <end position="97"/>
    </location>
</feature>
<feature type="transmembrane region" description="Helical" evidence="6">
    <location>
        <begin position="676"/>
        <end position="697"/>
    </location>
</feature>
<feature type="transmembrane region" description="Helical" evidence="6">
    <location>
        <begin position="589"/>
        <end position="610"/>
    </location>
</feature>
<dbReference type="InterPro" id="IPR036259">
    <property type="entry name" value="MFS_trans_sf"/>
</dbReference>
<keyword evidence="3 6" id="KW-0812">Transmembrane</keyword>
<dbReference type="InterPro" id="IPR051717">
    <property type="entry name" value="MFS_MFSD6"/>
</dbReference>
<evidence type="ECO:0000256" key="1">
    <source>
        <dbReference type="ARBA" id="ARBA00004141"/>
    </source>
</evidence>
<comment type="subcellular location">
    <subcellularLocation>
        <location evidence="1">Membrane</location>
        <topology evidence="1">Multi-pass membrane protein</topology>
    </subcellularLocation>
</comment>
<evidence type="ECO:0000256" key="6">
    <source>
        <dbReference type="SAM" id="Phobius"/>
    </source>
</evidence>
<sequence length="708" mass="79451">MLSLIKMKLNHKLLPIKFHFFLFNAGTAPLVPYLSTYARQLGFSSATVGLIYTILPIFGLIAKPILGVIADRFKLQKSIFILFEVMTIVSFSAIYFIPENRVGTMVQLDCANGMTVLRSCQAGGSIDKCKVSTLGKDKKEAKCEMNCDISSPKMWQTVCEHWDIPQYCDSSTDSLQYLSNFGNIMLHDKCAYITTKDIILDGHEYIPQCRVGSGFVNISQPCALNCTNEILSSIIGFKNPYMICLNNTLNYRFCTNNTSELTVLDNYMESECMVSCNFKKPWQLLELCKSWQSEITTFCQPNTRIGKEFPTNLSFTGTVLPSTAISMDECLYLQLDHITLPDGSIHYPKCSSSAVYQLETELYHTSCQISCNNSQLNEVFEAASDSKNNMTQYTREFWLFFLFMIISWVSQSIVITFADAICFDLLGDKISDYGKQRLWGSLGYGMFSLITGALIDLFSDGAYKNYIVAFILMFVYMCGDVTVSIFVKTNTIKMSMNILAEVGTLVSSLPTIIFLLWAISVGIYTGFVWQFLFWHLEDIAALSCDGSDYIKTLEGLVSAIQSFGGEIPFLFVSGYVLRKVGHINMMSLVLFAFGVRFLLYSILTNAWWVLPIEMLQGITYGMFYPTLTSYAKMVSPDGTETTVQGLVGAMYEGVGTSIGSMIGGQLYKSYGGSTTFRWFGISSLIFCALHVFSQYALKNKIQRINTRK</sequence>
<keyword evidence="8" id="KW-1185">Reference proteome</keyword>
<feature type="transmembrane region" description="Helical" evidence="6">
    <location>
        <begin position="50"/>
        <end position="70"/>
    </location>
</feature>
<dbReference type="Proteomes" id="UP001652740">
    <property type="component" value="Unplaced"/>
</dbReference>
<dbReference type="PANTHER" id="PTHR16172">
    <property type="entry name" value="MAJOR FACILITATOR SUPERFAMILY DOMAIN-CONTAINING PROTEIN 6-LIKE"/>
    <property type="match status" value="1"/>
</dbReference>
<dbReference type="Gene3D" id="1.20.1250.20">
    <property type="entry name" value="MFS general substrate transporter like domains"/>
    <property type="match status" value="2"/>
</dbReference>
<protein>
    <submittedName>
        <fullName evidence="9">Major facilitator superfamily domain-containing protein 6-like isoform X1</fullName>
    </submittedName>
</protein>
<comment type="similarity">
    <text evidence="2">Belongs to the major facilitator superfamily. MFSD6 family.</text>
</comment>
<gene>
    <name evidence="9" type="primary">LOC113517262</name>
</gene>
<evidence type="ECO:0000256" key="2">
    <source>
        <dbReference type="ARBA" id="ARBA00005241"/>
    </source>
</evidence>
<dbReference type="SUPFAM" id="SSF103473">
    <property type="entry name" value="MFS general substrate transporter"/>
    <property type="match status" value="2"/>
</dbReference>
<evidence type="ECO:0000256" key="3">
    <source>
        <dbReference type="ARBA" id="ARBA00022692"/>
    </source>
</evidence>
<evidence type="ECO:0000256" key="5">
    <source>
        <dbReference type="ARBA" id="ARBA00023136"/>
    </source>
</evidence>
<keyword evidence="4 6" id="KW-1133">Transmembrane helix</keyword>
<evidence type="ECO:0000259" key="7">
    <source>
        <dbReference type="Pfam" id="PF12832"/>
    </source>
</evidence>
<keyword evidence="5 6" id="KW-0472">Membrane</keyword>
<name>A0ABM3MMM1_GALME</name>
<evidence type="ECO:0000313" key="8">
    <source>
        <dbReference type="Proteomes" id="UP001652740"/>
    </source>
</evidence>
<feature type="transmembrane region" description="Helical" evidence="6">
    <location>
        <begin position="556"/>
        <end position="577"/>
    </location>
</feature>
<feature type="transmembrane region" description="Helical" evidence="6">
    <location>
        <begin position="397"/>
        <end position="426"/>
    </location>
</feature>
<feature type="domain" description="Major facilitator superfamily associated" evidence="7">
    <location>
        <begin position="15"/>
        <end position="677"/>
    </location>
</feature>
<organism evidence="8 9">
    <name type="scientific">Galleria mellonella</name>
    <name type="common">Greater wax moth</name>
    <dbReference type="NCBI Taxonomy" id="7137"/>
    <lineage>
        <taxon>Eukaryota</taxon>
        <taxon>Metazoa</taxon>
        <taxon>Ecdysozoa</taxon>
        <taxon>Arthropoda</taxon>
        <taxon>Hexapoda</taxon>
        <taxon>Insecta</taxon>
        <taxon>Pterygota</taxon>
        <taxon>Neoptera</taxon>
        <taxon>Endopterygota</taxon>
        <taxon>Lepidoptera</taxon>
        <taxon>Glossata</taxon>
        <taxon>Ditrysia</taxon>
        <taxon>Pyraloidea</taxon>
        <taxon>Pyralidae</taxon>
        <taxon>Galleriinae</taxon>
        <taxon>Galleria</taxon>
    </lineage>
</organism>
<dbReference type="InterPro" id="IPR024989">
    <property type="entry name" value="MFS_assoc_dom"/>
</dbReference>
<dbReference type="PANTHER" id="PTHR16172:SF30">
    <property type="entry name" value="SUGAR BABY, ISOFORM C"/>
    <property type="match status" value="1"/>
</dbReference>
<reference evidence="9" key="1">
    <citation type="submission" date="2025-08" db="UniProtKB">
        <authorList>
            <consortium name="RefSeq"/>
        </authorList>
    </citation>
    <scope>IDENTIFICATION</scope>
    <source>
        <tissue evidence="9">Whole larvae</tissue>
    </source>
</reference>
<feature type="transmembrane region" description="Helical" evidence="6">
    <location>
        <begin position="467"/>
        <end position="487"/>
    </location>
</feature>